<evidence type="ECO:0008006" key="3">
    <source>
        <dbReference type="Google" id="ProtNLM"/>
    </source>
</evidence>
<organism evidence="1 2">
    <name type="scientific">Mesorhizobium caraganae</name>
    <dbReference type="NCBI Taxonomy" id="483206"/>
    <lineage>
        <taxon>Bacteria</taxon>
        <taxon>Pseudomonadati</taxon>
        <taxon>Pseudomonadota</taxon>
        <taxon>Alphaproteobacteria</taxon>
        <taxon>Hyphomicrobiales</taxon>
        <taxon>Phyllobacteriaceae</taxon>
        <taxon>Mesorhizobium</taxon>
    </lineage>
</organism>
<name>A0ABV1Z0Q5_9HYPH</name>
<sequence>MVQAFPPVALGSRRYPPRGRVALDLVMAAWAADGGTSFDFTIGDEPFKAGFGSSRTSMYEFRL</sequence>
<proteinExistence type="predicted"/>
<keyword evidence="2" id="KW-1185">Reference proteome</keyword>
<dbReference type="EMBL" id="JAMYQB010000012">
    <property type="protein sequence ID" value="MER9405578.1"/>
    <property type="molecule type" value="Genomic_DNA"/>
</dbReference>
<comment type="caution">
    <text evidence="1">The sequence shown here is derived from an EMBL/GenBank/DDBJ whole genome shotgun (WGS) entry which is preliminary data.</text>
</comment>
<accession>A0ABV1Z0Q5</accession>
<protein>
    <recommendedName>
        <fullName evidence="3">GNAT family N-acetyltransferase</fullName>
    </recommendedName>
</protein>
<evidence type="ECO:0000313" key="2">
    <source>
        <dbReference type="Proteomes" id="UP001433071"/>
    </source>
</evidence>
<gene>
    <name evidence="1" type="ORF">NKI36_16220</name>
</gene>
<evidence type="ECO:0000313" key="1">
    <source>
        <dbReference type="EMBL" id="MER9405578.1"/>
    </source>
</evidence>
<dbReference type="RefSeq" id="WP_352558847.1">
    <property type="nucleotide sequence ID" value="NZ_JAMYQB010000012.1"/>
</dbReference>
<dbReference type="Proteomes" id="UP001433071">
    <property type="component" value="Unassembled WGS sequence"/>
</dbReference>
<reference evidence="1 2" key="1">
    <citation type="journal article" date="2024" name="Proc. Natl. Acad. Sci. U.S.A.">
        <title>The evolutionary genomics of adaptation to stress in wild rhizobium bacteria.</title>
        <authorList>
            <person name="Kehlet-Delgado H."/>
            <person name="Montoya A.P."/>
            <person name="Jensen K.T."/>
            <person name="Wendlandt C.E."/>
            <person name="Dexheimer C."/>
            <person name="Roberts M."/>
            <person name="Torres Martinez L."/>
            <person name="Friesen M.L."/>
            <person name="Griffitts J.S."/>
            <person name="Porter S.S."/>
        </authorList>
    </citation>
    <scope>NUCLEOTIDE SEQUENCE [LARGE SCALE GENOMIC DNA]</scope>
    <source>
        <strain evidence="1 2">M0641</strain>
    </source>
</reference>